<comment type="cofactor">
    <cofactor evidence="1">
        <name>[4Fe-4S] cluster</name>
        <dbReference type="ChEBI" id="CHEBI:49883"/>
    </cofactor>
</comment>
<keyword evidence="5" id="KW-0408">Iron</keyword>
<keyword evidence="3" id="KW-0949">S-adenosyl-L-methionine</keyword>
<evidence type="ECO:0000256" key="2">
    <source>
        <dbReference type="ARBA" id="ARBA00022485"/>
    </source>
</evidence>
<reference evidence="8" key="1">
    <citation type="journal article" date="2015" name="Nature">
        <title>Complex archaea that bridge the gap between prokaryotes and eukaryotes.</title>
        <authorList>
            <person name="Spang A."/>
            <person name="Saw J.H."/>
            <person name="Jorgensen S.L."/>
            <person name="Zaremba-Niedzwiedzka K."/>
            <person name="Martijn J."/>
            <person name="Lind A.E."/>
            <person name="van Eijk R."/>
            <person name="Schleper C."/>
            <person name="Guy L."/>
            <person name="Ettema T.J."/>
        </authorList>
    </citation>
    <scope>NUCLEOTIDE SEQUENCE</scope>
</reference>
<feature type="domain" description="Radical SAM core" evidence="7">
    <location>
        <begin position="1"/>
        <end position="200"/>
    </location>
</feature>
<evidence type="ECO:0000256" key="4">
    <source>
        <dbReference type="ARBA" id="ARBA00022723"/>
    </source>
</evidence>
<evidence type="ECO:0000256" key="5">
    <source>
        <dbReference type="ARBA" id="ARBA00023004"/>
    </source>
</evidence>
<dbReference type="EMBL" id="LAZR01001154">
    <property type="protein sequence ID" value="KKN49700.1"/>
    <property type="molecule type" value="Genomic_DNA"/>
</dbReference>
<protein>
    <recommendedName>
        <fullName evidence="7">Radical SAM core domain-containing protein</fullName>
    </recommendedName>
</protein>
<keyword evidence="4" id="KW-0479">Metal-binding</keyword>
<evidence type="ECO:0000313" key="8">
    <source>
        <dbReference type="EMBL" id="KKN49700.1"/>
    </source>
</evidence>
<keyword evidence="6" id="KW-0411">Iron-sulfur</keyword>
<dbReference type="CDD" id="cd01335">
    <property type="entry name" value="Radical_SAM"/>
    <property type="match status" value="1"/>
</dbReference>
<dbReference type="Pfam" id="PF04055">
    <property type="entry name" value="Radical_SAM"/>
    <property type="match status" value="1"/>
</dbReference>
<evidence type="ECO:0000256" key="6">
    <source>
        <dbReference type="ARBA" id="ARBA00023014"/>
    </source>
</evidence>
<dbReference type="PANTHER" id="PTHR30352">
    <property type="entry name" value="PYRUVATE FORMATE-LYASE-ACTIVATING ENZYME"/>
    <property type="match status" value="1"/>
</dbReference>
<dbReference type="Gene3D" id="3.20.20.70">
    <property type="entry name" value="Aldolase class I"/>
    <property type="match status" value="1"/>
</dbReference>
<dbReference type="SUPFAM" id="SSF102114">
    <property type="entry name" value="Radical SAM enzymes"/>
    <property type="match status" value="1"/>
</dbReference>
<dbReference type="InterPro" id="IPR007197">
    <property type="entry name" value="rSAM"/>
</dbReference>
<evidence type="ECO:0000256" key="1">
    <source>
        <dbReference type="ARBA" id="ARBA00001966"/>
    </source>
</evidence>
<name>A0A0F9QZC5_9ZZZZ</name>
<comment type="caution">
    <text evidence="8">The sequence shown here is derived from an EMBL/GenBank/DDBJ whole genome shotgun (WGS) entry which is preliminary data.</text>
</comment>
<keyword evidence="2" id="KW-0004">4Fe-4S</keyword>
<accession>A0A0F9QZC5</accession>
<dbReference type="PROSITE" id="PS51918">
    <property type="entry name" value="RADICAL_SAM"/>
    <property type="match status" value="1"/>
</dbReference>
<organism evidence="8">
    <name type="scientific">marine sediment metagenome</name>
    <dbReference type="NCBI Taxonomy" id="412755"/>
    <lineage>
        <taxon>unclassified sequences</taxon>
        <taxon>metagenomes</taxon>
        <taxon>ecological metagenomes</taxon>
    </lineage>
</organism>
<gene>
    <name evidence="8" type="ORF">LCGC14_0639980</name>
</gene>
<dbReference type="PANTHER" id="PTHR30352:SF5">
    <property type="entry name" value="PYRUVATE FORMATE-LYASE 1-ACTIVATING ENZYME"/>
    <property type="match status" value="1"/>
</dbReference>
<dbReference type="InterPro" id="IPR058240">
    <property type="entry name" value="rSAM_sf"/>
</dbReference>
<dbReference type="GO" id="GO:0046872">
    <property type="term" value="F:metal ion binding"/>
    <property type="evidence" value="ECO:0007669"/>
    <property type="project" value="UniProtKB-KW"/>
</dbReference>
<dbReference type="AlphaFoldDB" id="A0A0F9QZC5"/>
<dbReference type="InterPro" id="IPR034457">
    <property type="entry name" value="Organic_radical-activating"/>
</dbReference>
<sequence>MLNCGYCHNWKTSQAKYVTDKDVYYYTPEQVIESALRHGIKVLSWTYNDPVVWHEFILDTAKLAKEAGLINLYKSAFFITEEAIDELLPVIDIFSISLKSSSSEYYRKVTTGWIEPVLEGIKKVYHAGKHVEISTLMVTDISDNEDSARTISKWILDELDPSVPLHFVRFHPDYKMANSTRTPIDRLHKAKTIAQEMGLKHVYLGNINDDEATNSYCYQCSSLLVTRYGLNAENVGLDKTGHCLKCGHYNNFITLQKTHSKKPINPKHLNISDYEKKEFHWHGDIVSIHAQVANTTNISNIIFFRRIMENKMHGEWEHISLVPKESYRFIIAKSKPQELGTEFLLPPGISSNLHEVFDRAHFPTEAIEDIGISMNDTTPKIGYKGKQNMYPQLIKMVNNDEN</sequence>
<dbReference type="InterPro" id="IPR013785">
    <property type="entry name" value="Aldolase_TIM"/>
</dbReference>
<proteinExistence type="predicted"/>
<evidence type="ECO:0000259" key="7">
    <source>
        <dbReference type="PROSITE" id="PS51918"/>
    </source>
</evidence>
<dbReference type="GO" id="GO:0051539">
    <property type="term" value="F:4 iron, 4 sulfur cluster binding"/>
    <property type="evidence" value="ECO:0007669"/>
    <property type="project" value="UniProtKB-KW"/>
</dbReference>
<evidence type="ECO:0000256" key="3">
    <source>
        <dbReference type="ARBA" id="ARBA00022691"/>
    </source>
</evidence>
<dbReference type="GO" id="GO:0003824">
    <property type="term" value="F:catalytic activity"/>
    <property type="evidence" value="ECO:0007669"/>
    <property type="project" value="InterPro"/>
</dbReference>